<dbReference type="GO" id="GO:0005744">
    <property type="term" value="C:TIM23 mitochondrial import inner membrane translocase complex"/>
    <property type="evidence" value="ECO:0000318"/>
    <property type="project" value="GO_Central"/>
</dbReference>
<dbReference type="PANTHER" id="PTHR15371:SF0">
    <property type="entry name" value="SD19278P"/>
    <property type="match status" value="1"/>
</dbReference>
<keyword evidence="2" id="KW-0812">Transmembrane</keyword>
<evidence type="ECO:0000256" key="4">
    <source>
        <dbReference type="ARBA" id="ARBA00023136"/>
    </source>
</evidence>
<accession>A9US92</accession>
<dbReference type="PANTHER" id="PTHR15371">
    <property type="entry name" value="TIM23"/>
    <property type="match status" value="1"/>
</dbReference>
<proteinExistence type="predicted"/>
<dbReference type="InterPro" id="IPR045238">
    <property type="entry name" value="Tim23-like"/>
</dbReference>
<reference evidence="5 6" key="1">
    <citation type="journal article" date="2008" name="Nature">
        <title>The genome of the choanoflagellate Monosiga brevicollis and the origin of metazoans.</title>
        <authorList>
            <consortium name="JGI Sequencing"/>
            <person name="King N."/>
            <person name="Westbrook M.J."/>
            <person name="Young S.L."/>
            <person name="Kuo A."/>
            <person name="Abedin M."/>
            <person name="Chapman J."/>
            <person name="Fairclough S."/>
            <person name="Hellsten U."/>
            <person name="Isogai Y."/>
            <person name="Letunic I."/>
            <person name="Marr M."/>
            <person name="Pincus D."/>
            <person name="Putnam N."/>
            <person name="Rokas A."/>
            <person name="Wright K.J."/>
            <person name="Zuzow R."/>
            <person name="Dirks W."/>
            <person name="Good M."/>
            <person name="Goodstein D."/>
            <person name="Lemons D."/>
            <person name="Li W."/>
            <person name="Lyons J.B."/>
            <person name="Morris A."/>
            <person name="Nichols S."/>
            <person name="Richter D.J."/>
            <person name="Salamov A."/>
            <person name="Bork P."/>
            <person name="Lim W.A."/>
            <person name="Manning G."/>
            <person name="Miller W.T."/>
            <person name="McGinnis W."/>
            <person name="Shapiro H."/>
            <person name="Tjian R."/>
            <person name="Grigoriev I.V."/>
            <person name="Rokhsar D."/>
        </authorList>
    </citation>
    <scope>NUCLEOTIDE SEQUENCE [LARGE SCALE GENOMIC DNA]</scope>
    <source>
        <strain evidence="6">MX1 / ATCC 50154</strain>
    </source>
</reference>
<dbReference type="InParanoid" id="A9US92"/>
<sequence length="219" mass="23098">MAGPISWPACILPTGCCFSGCRLPGQSHTAPSDFDMPFLQQGNDSEFLFPKAEDKGRSFSEKASYTTGASYIAGSLIGAGYGVVEGLRHPNAVTTKLKINTVLNAAQKRGPFLGNTLGVIVLMYNVANYGICKVRQTDKPHALDHIAAATVAGGLYRSACKFRATPLNHHFKAAAGPRAAALGSITGLALASTFFIGKALVTKSDDTSLLDAIQEKQYS</sequence>
<dbReference type="STRING" id="81824.A9US92"/>
<dbReference type="Pfam" id="PF02466">
    <property type="entry name" value="Tim17"/>
    <property type="match status" value="1"/>
</dbReference>
<dbReference type="GO" id="GO:0008320">
    <property type="term" value="F:protein transmembrane transporter activity"/>
    <property type="evidence" value="ECO:0000318"/>
    <property type="project" value="GO_Central"/>
</dbReference>
<evidence type="ECO:0000256" key="2">
    <source>
        <dbReference type="ARBA" id="ARBA00022692"/>
    </source>
</evidence>
<dbReference type="FunCoup" id="A9US92">
    <property type="interactions" value="964"/>
</dbReference>
<evidence type="ECO:0000256" key="1">
    <source>
        <dbReference type="ARBA" id="ARBA00004141"/>
    </source>
</evidence>
<dbReference type="eggNOG" id="KOG3324">
    <property type="taxonomic scope" value="Eukaryota"/>
</dbReference>
<keyword evidence="6" id="KW-1185">Reference proteome</keyword>
<evidence type="ECO:0000313" key="5">
    <source>
        <dbReference type="EMBL" id="EDQ91740.1"/>
    </source>
</evidence>
<dbReference type="EMBL" id="CH991544">
    <property type="protein sequence ID" value="EDQ91740.1"/>
    <property type="molecule type" value="Genomic_DNA"/>
</dbReference>
<evidence type="ECO:0000256" key="3">
    <source>
        <dbReference type="ARBA" id="ARBA00022989"/>
    </source>
</evidence>
<name>A9US92_MONBE</name>
<keyword evidence="3" id="KW-1133">Transmembrane helix</keyword>
<evidence type="ECO:0000313" key="6">
    <source>
        <dbReference type="Proteomes" id="UP000001357"/>
    </source>
</evidence>
<keyword evidence="4" id="KW-0472">Membrane</keyword>
<dbReference type="AlphaFoldDB" id="A9US92"/>
<dbReference type="RefSeq" id="XP_001743026.1">
    <property type="nucleotide sequence ID" value="XM_001742974.1"/>
</dbReference>
<dbReference type="GeneID" id="5888541"/>
<dbReference type="Proteomes" id="UP000001357">
    <property type="component" value="Unassembled WGS sequence"/>
</dbReference>
<gene>
    <name evidence="5" type="ORF">MONBRDRAFT_22849</name>
</gene>
<protein>
    <recommendedName>
        <fullName evidence="7">Mitochondrial import inner membrane translocase subunit TIM23</fullName>
    </recommendedName>
</protein>
<comment type="subcellular location">
    <subcellularLocation>
        <location evidence="1">Membrane</location>
        <topology evidence="1">Multi-pass membrane protein</topology>
    </subcellularLocation>
</comment>
<dbReference type="GO" id="GO:0030150">
    <property type="term" value="P:protein import into mitochondrial matrix"/>
    <property type="evidence" value="ECO:0000318"/>
    <property type="project" value="GO_Central"/>
</dbReference>
<evidence type="ECO:0008006" key="7">
    <source>
        <dbReference type="Google" id="ProtNLM"/>
    </source>
</evidence>
<organism evidence="5 6">
    <name type="scientific">Monosiga brevicollis</name>
    <name type="common">Choanoflagellate</name>
    <dbReference type="NCBI Taxonomy" id="81824"/>
    <lineage>
        <taxon>Eukaryota</taxon>
        <taxon>Choanoflagellata</taxon>
        <taxon>Craspedida</taxon>
        <taxon>Salpingoecidae</taxon>
        <taxon>Monosiga</taxon>
    </lineage>
</organism>
<dbReference type="KEGG" id="mbr:MONBRDRAFT_22849"/>
<dbReference type="OMA" id="DNDNIWS"/>